<dbReference type="Pfam" id="PF09898">
    <property type="entry name" value="DUF2125"/>
    <property type="match status" value="1"/>
</dbReference>
<keyword evidence="2" id="KW-1185">Reference proteome</keyword>
<dbReference type="RefSeq" id="WP_260275864.1">
    <property type="nucleotide sequence ID" value="NZ_JANAVZ010000002.1"/>
</dbReference>
<proteinExistence type="predicted"/>
<accession>A0ABT2K665</accession>
<name>A0ABT2K665_9RHOB</name>
<evidence type="ECO:0000313" key="1">
    <source>
        <dbReference type="EMBL" id="MCT4331991.1"/>
    </source>
</evidence>
<dbReference type="InterPro" id="IPR018666">
    <property type="entry name" value="DUF2125"/>
</dbReference>
<comment type="caution">
    <text evidence="1">The sequence shown here is derived from an EMBL/GenBank/DDBJ whole genome shotgun (WGS) entry which is preliminary data.</text>
</comment>
<dbReference type="EMBL" id="JANAVZ010000002">
    <property type="protein sequence ID" value="MCT4331991.1"/>
    <property type="molecule type" value="Genomic_DNA"/>
</dbReference>
<sequence>MRILSGLILLLLLAVAGLWIGGETWLANRIMREAEADPGLQVAATEPMRRIDRIGVRLDEASYQDPRFSLALPWLELWIAPLSLTTAQAGLPDQAMLRHAGRDHALGITNGGLSLRVAPLHGGAVARASVDSGPVTLDAQGLADRIVLSAAMTGLGPFAPAKARSAYDMQLGLQGIEPDALVALGMPSLALPGKVTIEGPATIWLNGIVGPRSLGAPAQSVWPVGIRSTGLDLRIGALRARLAGFLWRGDHGHIEGRLAIYTEDASELLRQASDAGLIASDAEMLVSALLNGIGRMPFPEGGRDDGLSLPEPAAGELRLPVTMKDGKLFLGDIEIGAAPVFPLPQ</sequence>
<dbReference type="Proteomes" id="UP001320702">
    <property type="component" value="Unassembled WGS sequence"/>
</dbReference>
<reference evidence="1 2" key="1">
    <citation type="submission" date="2022-04" db="EMBL/GenBank/DDBJ databases">
        <title>Paracoccus sp. YLB-12 draft genome sequence.</title>
        <authorList>
            <person name="Yu L."/>
        </authorList>
    </citation>
    <scope>NUCLEOTIDE SEQUENCE [LARGE SCALE GENOMIC DNA]</scope>
    <source>
        <strain evidence="1 2">YLB-12</strain>
    </source>
</reference>
<gene>
    <name evidence="1" type="ORF">MU516_03790</name>
</gene>
<protein>
    <submittedName>
        <fullName evidence="1">DUF2125 domain-containing protein</fullName>
    </submittedName>
</protein>
<organism evidence="1 2">
    <name type="scientific">Paracoccus maritimus</name>
    <dbReference type="NCBI Taxonomy" id="2933292"/>
    <lineage>
        <taxon>Bacteria</taxon>
        <taxon>Pseudomonadati</taxon>
        <taxon>Pseudomonadota</taxon>
        <taxon>Alphaproteobacteria</taxon>
        <taxon>Rhodobacterales</taxon>
        <taxon>Paracoccaceae</taxon>
        <taxon>Paracoccus</taxon>
    </lineage>
</organism>
<evidence type="ECO:0000313" key="2">
    <source>
        <dbReference type="Proteomes" id="UP001320702"/>
    </source>
</evidence>